<comment type="caution">
    <text evidence="3">The sequence shown here is derived from an EMBL/GenBank/DDBJ whole genome shotgun (WGS) entry which is preliminary data.</text>
</comment>
<evidence type="ECO:0000313" key="3">
    <source>
        <dbReference type="EMBL" id="MEI4799859.1"/>
    </source>
</evidence>
<protein>
    <submittedName>
        <fullName evidence="3">PH domain-containing protein</fullName>
    </submittedName>
</protein>
<keyword evidence="1" id="KW-0472">Membrane</keyword>
<keyword evidence="4" id="KW-1185">Reference proteome</keyword>
<reference evidence="3 4" key="1">
    <citation type="submission" date="2024-01" db="EMBL/GenBank/DDBJ databases">
        <title>Seven novel Bacillus-like species.</title>
        <authorList>
            <person name="Liu G."/>
        </authorList>
    </citation>
    <scope>NUCLEOTIDE SEQUENCE [LARGE SCALE GENOMIC DNA]</scope>
    <source>
        <strain evidence="3 4">FJAT-51639</strain>
    </source>
</reference>
<organism evidence="3 4">
    <name type="scientific">Bacillus bruguierae</name>
    <dbReference type="NCBI Taxonomy" id="3127667"/>
    <lineage>
        <taxon>Bacteria</taxon>
        <taxon>Bacillati</taxon>
        <taxon>Bacillota</taxon>
        <taxon>Bacilli</taxon>
        <taxon>Bacillales</taxon>
        <taxon>Bacillaceae</taxon>
        <taxon>Bacillus</taxon>
    </lineage>
</organism>
<feature type="domain" description="Uncharacterized protein YyaB-like PH" evidence="2">
    <location>
        <begin position="63"/>
        <end position="126"/>
    </location>
</feature>
<dbReference type="EMBL" id="JBAWSX010000001">
    <property type="protein sequence ID" value="MEI4799859.1"/>
    <property type="molecule type" value="Genomic_DNA"/>
</dbReference>
<keyword evidence="1" id="KW-1133">Transmembrane helix</keyword>
<dbReference type="RefSeq" id="WP_336470932.1">
    <property type="nucleotide sequence ID" value="NZ_JBAWSX010000001.1"/>
</dbReference>
<dbReference type="Pfam" id="PF06713">
    <property type="entry name" value="bPH_4"/>
    <property type="match status" value="1"/>
</dbReference>
<keyword evidence="1" id="KW-0812">Transmembrane</keyword>
<name>A0ABU8FB02_9BACI</name>
<evidence type="ECO:0000256" key="1">
    <source>
        <dbReference type="SAM" id="Phobius"/>
    </source>
</evidence>
<evidence type="ECO:0000259" key="2">
    <source>
        <dbReference type="Pfam" id="PF06713"/>
    </source>
</evidence>
<dbReference type="Proteomes" id="UP001372526">
    <property type="component" value="Unassembled WGS sequence"/>
</dbReference>
<gene>
    <name evidence="3" type="ORF">WAZ07_00725</name>
</gene>
<accession>A0ABU8FB02</accession>
<sequence>MEFHVKKNPIMILFTVIMLLLVVISPIISFTLNEKGWLAGLVVGILFLAVEIISISEIFVFQHKIVNDELVTGHWLTKKKIPLVSIRAIRFVGKSKRNLEITYGNNFEVHMITMPKEKEKFMELLLQGSPYVRIEN</sequence>
<feature type="transmembrane region" description="Helical" evidence="1">
    <location>
        <begin position="38"/>
        <end position="61"/>
    </location>
</feature>
<dbReference type="InterPro" id="IPR009589">
    <property type="entry name" value="PH_YyaB-like"/>
</dbReference>
<proteinExistence type="predicted"/>
<evidence type="ECO:0000313" key="4">
    <source>
        <dbReference type="Proteomes" id="UP001372526"/>
    </source>
</evidence>
<feature type="transmembrane region" description="Helical" evidence="1">
    <location>
        <begin position="12"/>
        <end position="32"/>
    </location>
</feature>